<dbReference type="EMBL" id="JBHSCR010000003">
    <property type="protein sequence ID" value="MFC4347113.1"/>
    <property type="molecule type" value="Genomic_DNA"/>
</dbReference>
<dbReference type="InterPro" id="IPR052356">
    <property type="entry name" value="Thiol_S-MT"/>
</dbReference>
<feature type="domain" description="Methyltransferase type 11" evidence="1">
    <location>
        <begin position="17"/>
        <end position="111"/>
    </location>
</feature>
<dbReference type="GO" id="GO:0008168">
    <property type="term" value="F:methyltransferase activity"/>
    <property type="evidence" value="ECO:0007669"/>
    <property type="project" value="UniProtKB-KW"/>
</dbReference>
<evidence type="ECO:0000313" key="2">
    <source>
        <dbReference type="EMBL" id="MFC4347113.1"/>
    </source>
</evidence>
<protein>
    <submittedName>
        <fullName evidence="2">Class I SAM-dependent methyltransferase</fullName>
        <ecNumber evidence="2">2.1.1.-</ecNumber>
    </submittedName>
</protein>
<dbReference type="EC" id="2.1.1.-" evidence="2"/>
<dbReference type="InterPro" id="IPR013216">
    <property type="entry name" value="Methyltransf_11"/>
</dbReference>
<organism evidence="2 3">
    <name type="scientific">Kordiimonas lipolytica</name>
    <dbReference type="NCBI Taxonomy" id="1662421"/>
    <lineage>
        <taxon>Bacteria</taxon>
        <taxon>Pseudomonadati</taxon>
        <taxon>Pseudomonadota</taxon>
        <taxon>Alphaproteobacteria</taxon>
        <taxon>Kordiimonadales</taxon>
        <taxon>Kordiimonadaceae</taxon>
        <taxon>Kordiimonas</taxon>
    </lineage>
</organism>
<dbReference type="Proteomes" id="UP001595776">
    <property type="component" value="Unassembled WGS sequence"/>
</dbReference>
<dbReference type="Pfam" id="PF08241">
    <property type="entry name" value="Methyltransf_11"/>
    <property type="match status" value="1"/>
</dbReference>
<dbReference type="SUPFAM" id="SSF53335">
    <property type="entry name" value="S-adenosyl-L-methionine-dependent methyltransferases"/>
    <property type="match status" value="1"/>
</dbReference>
<keyword evidence="2" id="KW-0489">Methyltransferase</keyword>
<dbReference type="PANTHER" id="PTHR45036">
    <property type="entry name" value="METHYLTRANSFERASE LIKE 7B"/>
    <property type="match status" value="1"/>
</dbReference>
<accession>A0ABV8U9G0</accession>
<sequence length="200" mass="22317">MAAARKESLQHVHGEVLEIGFGCGHSLAYYPGTIRSLTAVDKSGEMLKRASRRITGADINVTVYFADAAHMPFADQSYDCVVSHMTLCSLADIEGALLEVRRVLKLGGTFTFLEHGLSPESSIRKWQNRWNPIQKFISDGCHCNRRIDDLITAAGMQIETLKTYHMGDAPRVLDYMYQGTAIKGADTMEHHTQTAERKEK</sequence>
<keyword evidence="3" id="KW-1185">Reference proteome</keyword>
<dbReference type="RefSeq" id="WP_068151277.1">
    <property type="nucleotide sequence ID" value="NZ_JBHSCR010000003.1"/>
</dbReference>
<dbReference type="InterPro" id="IPR029063">
    <property type="entry name" value="SAM-dependent_MTases_sf"/>
</dbReference>
<reference evidence="3" key="1">
    <citation type="journal article" date="2019" name="Int. J. Syst. Evol. Microbiol.">
        <title>The Global Catalogue of Microorganisms (GCM) 10K type strain sequencing project: providing services to taxonomists for standard genome sequencing and annotation.</title>
        <authorList>
            <consortium name="The Broad Institute Genomics Platform"/>
            <consortium name="The Broad Institute Genome Sequencing Center for Infectious Disease"/>
            <person name="Wu L."/>
            <person name="Ma J."/>
        </authorList>
    </citation>
    <scope>NUCLEOTIDE SEQUENCE [LARGE SCALE GENOMIC DNA]</scope>
    <source>
        <strain evidence="3">CGMCC 1.15304</strain>
    </source>
</reference>
<dbReference type="GO" id="GO:0032259">
    <property type="term" value="P:methylation"/>
    <property type="evidence" value="ECO:0007669"/>
    <property type="project" value="UniProtKB-KW"/>
</dbReference>
<name>A0ABV8U9G0_9PROT</name>
<proteinExistence type="predicted"/>
<dbReference type="PANTHER" id="PTHR45036:SF1">
    <property type="entry name" value="METHYLTRANSFERASE LIKE 7A"/>
    <property type="match status" value="1"/>
</dbReference>
<evidence type="ECO:0000259" key="1">
    <source>
        <dbReference type="Pfam" id="PF08241"/>
    </source>
</evidence>
<dbReference type="CDD" id="cd02440">
    <property type="entry name" value="AdoMet_MTases"/>
    <property type="match status" value="1"/>
</dbReference>
<dbReference type="Gene3D" id="3.40.50.150">
    <property type="entry name" value="Vaccinia Virus protein VP39"/>
    <property type="match status" value="1"/>
</dbReference>
<evidence type="ECO:0000313" key="3">
    <source>
        <dbReference type="Proteomes" id="UP001595776"/>
    </source>
</evidence>
<comment type="caution">
    <text evidence="2">The sequence shown here is derived from an EMBL/GenBank/DDBJ whole genome shotgun (WGS) entry which is preliminary data.</text>
</comment>
<gene>
    <name evidence="2" type="ORF">ACFO5Q_04585</name>
</gene>
<keyword evidence="2" id="KW-0808">Transferase</keyword>